<dbReference type="Pfam" id="PF08666">
    <property type="entry name" value="SAF"/>
    <property type="match status" value="1"/>
</dbReference>
<dbReference type="RefSeq" id="WP_114957012.1">
    <property type="nucleotide sequence ID" value="NZ_JBHSJF010000005.1"/>
</dbReference>
<dbReference type="InterPro" id="IPR031571">
    <property type="entry name" value="RcpC_dom"/>
</dbReference>
<dbReference type="SMART" id="SM00858">
    <property type="entry name" value="SAF"/>
    <property type="match status" value="1"/>
</dbReference>
<protein>
    <submittedName>
        <fullName evidence="2">Flp pilus assembly protein CpaB</fullName>
    </submittedName>
</protein>
<keyword evidence="3" id="KW-1185">Reference proteome</keyword>
<feature type="domain" description="SAF" evidence="1">
    <location>
        <begin position="42"/>
        <end position="109"/>
    </location>
</feature>
<dbReference type="NCBIfam" id="TIGR03177">
    <property type="entry name" value="pilus_cpaB"/>
    <property type="match status" value="1"/>
</dbReference>
<comment type="caution">
    <text evidence="2">The sequence shown here is derived from an EMBL/GenBank/DDBJ whole genome shotgun (WGS) entry which is preliminary data.</text>
</comment>
<gene>
    <name evidence="2" type="primary">cpaB</name>
    <name evidence="2" type="ORF">ACFPFW_05780</name>
</gene>
<dbReference type="InterPro" id="IPR013974">
    <property type="entry name" value="SAF"/>
</dbReference>
<name>A0ABV9YXD7_9HYPH</name>
<organism evidence="2 3">
    <name type="scientific">Flaviflagellibacter deserti</name>
    <dbReference type="NCBI Taxonomy" id="2267266"/>
    <lineage>
        <taxon>Bacteria</taxon>
        <taxon>Pseudomonadati</taxon>
        <taxon>Pseudomonadota</taxon>
        <taxon>Alphaproteobacteria</taxon>
        <taxon>Hyphomicrobiales</taxon>
        <taxon>Flaviflagellibacter</taxon>
    </lineage>
</organism>
<dbReference type="CDD" id="cd11614">
    <property type="entry name" value="SAF_CpaB_FlgA_like"/>
    <property type="match status" value="1"/>
</dbReference>
<reference evidence="3" key="1">
    <citation type="journal article" date="2019" name="Int. J. Syst. Evol. Microbiol.">
        <title>The Global Catalogue of Microorganisms (GCM) 10K type strain sequencing project: providing services to taxonomists for standard genome sequencing and annotation.</title>
        <authorList>
            <consortium name="The Broad Institute Genomics Platform"/>
            <consortium name="The Broad Institute Genome Sequencing Center for Infectious Disease"/>
            <person name="Wu L."/>
            <person name="Ma J."/>
        </authorList>
    </citation>
    <scope>NUCLEOTIDE SEQUENCE [LARGE SCALE GENOMIC DNA]</scope>
    <source>
        <strain evidence="3">CGMCC 1.16444</strain>
    </source>
</reference>
<sequence>MNVARIAVLAVALVAGGMAAVLVSGKKSEPAPVVVVEKTESSDVLVFVNSVPMGVVVKPEDLAWRPWPKESAANFLSKADNPDAVEKFTGAIARQPVAANEPVNPQKLVKPSEGGFMSAMLSSGMRAVATPVSAVDGAGGFILPNDRVDVVLTTKASGNKTESQTILTNVRVLAIDQTLSEKDGQQTIEGKTATLELLPHQTEIISNARQEGTISLALRSLADANPGGLGLPGDNSSGGGNSNRTSIIRFGIATN</sequence>
<evidence type="ECO:0000313" key="2">
    <source>
        <dbReference type="EMBL" id="MFC5067523.1"/>
    </source>
</evidence>
<dbReference type="Proteomes" id="UP001595796">
    <property type="component" value="Unassembled WGS sequence"/>
</dbReference>
<dbReference type="EMBL" id="JBHSJF010000005">
    <property type="protein sequence ID" value="MFC5067523.1"/>
    <property type="molecule type" value="Genomic_DNA"/>
</dbReference>
<evidence type="ECO:0000313" key="3">
    <source>
        <dbReference type="Proteomes" id="UP001595796"/>
    </source>
</evidence>
<proteinExistence type="predicted"/>
<accession>A0ABV9YXD7</accession>
<dbReference type="InterPro" id="IPR017592">
    <property type="entry name" value="Pilus_assmbl_Flp-typ_CpaB"/>
</dbReference>
<dbReference type="Pfam" id="PF16976">
    <property type="entry name" value="RcpC"/>
    <property type="match status" value="1"/>
</dbReference>
<evidence type="ECO:0000259" key="1">
    <source>
        <dbReference type="SMART" id="SM00858"/>
    </source>
</evidence>